<dbReference type="InterPro" id="IPR001584">
    <property type="entry name" value="Integrase_cat-core"/>
</dbReference>
<dbReference type="InterPro" id="IPR036397">
    <property type="entry name" value="RNaseH_sf"/>
</dbReference>
<dbReference type="PANTHER" id="PTHR37984:SF5">
    <property type="entry name" value="PROTEIN NYNRIN-LIKE"/>
    <property type="match status" value="1"/>
</dbReference>
<dbReference type="Pfam" id="PF17921">
    <property type="entry name" value="Integrase_H2C2"/>
    <property type="match status" value="1"/>
</dbReference>
<protein>
    <submittedName>
        <fullName evidence="2">Gag/pol/env polyprotein, putative</fullName>
    </submittedName>
</protein>
<dbReference type="SUPFAM" id="SSF53098">
    <property type="entry name" value="Ribonuclease H-like"/>
    <property type="match status" value="1"/>
</dbReference>
<dbReference type="InterPro" id="IPR012337">
    <property type="entry name" value="RNaseH-like_sf"/>
</dbReference>
<organism evidence="3">
    <name type="scientific">Perkinsus marinus (strain ATCC 50983 / TXsc)</name>
    <dbReference type="NCBI Taxonomy" id="423536"/>
    <lineage>
        <taxon>Eukaryota</taxon>
        <taxon>Sar</taxon>
        <taxon>Alveolata</taxon>
        <taxon>Perkinsozoa</taxon>
        <taxon>Perkinsea</taxon>
        <taxon>Perkinsida</taxon>
        <taxon>Perkinsidae</taxon>
        <taxon>Perkinsus</taxon>
    </lineage>
</organism>
<dbReference type="EMBL" id="GG671883">
    <property type="protein sequence ID" value="EER18132.1"/>
    <property type="molecule type" value="Genomic_DNA"/>
</dbReference>
<dbReference type="Proteomes" id="UP000007800">
    <property type="component" value="Unassembled WGS sequence"/>
</dbReference>
<reference evidence="2 3" key="1">
    <citation type="submission" date="2008-07" db="EMBL/GenBank/DDBJ databases">
        <authorList>
            <person name="El-Sayed N."/>
            <person name="Caler E."/>
            <person name="Inman J."/>
            <person name="Amedeo P."/>
            <person name="Hass B."/>
            <person name="Wortman J."/>
        </authorList>
    </citation>
    <scope>NUCLEOTIDE SEQUENCE [LARGE SCALE GENOMIC DNA]</scope>
    <source>
        <strain evidence="3">ATCC 50983 / TXsc</strain>
    </source>
</reference>
<dbReference type="AlphaFoldDB" id="C5KBL2"/>
<feature type="domain" description="Integrase catalytic" evidence="1">
    <location>
        <begin position="625"/>
        <end position="783"/>
    </location>
</feature>
<dbReference type="Gene3D" id="3.30.420.10">
    <property type="entry name" value="Ribonuclease H-like superfamily/Ribonuclease H"/>
    <property type="match status" value="1"/>
</dbReference>
<dbReference type="InterPro" id="IPR041588">
    <property type="entry name" value="Integrase_H2C2"/>
</dbReference>
<name>C5KBL2_PERM5</name>
<gene>
    <name evidence="2" type="ORF">Pmar_PMAR009159</name>
</gene>
<dbReference type="InterPro" id="IPR008042">
    <property type="entry name" value="Retrotrans_Pao"/>
</dbReference>
<dbReference type="CDD" id="cd00303">
    <property type="entry name" value="retropepsin_like"/>
    <property type="match status" value="1"/>
</dbReference>
<dbReference type="Pfam" id="PF05380">
    <property type="entry name" value="Peptidase_A17"/>
    <property type="match status" value="1"/>
</dbReference>
<evidence type="ECO:0000313" key="3">
    <source>
        <dbReference type="Proteomes" id="UP000007800"/>
    </source>
</evidence>
<dbReference type="PANTHER" id="PTHR37984">
    <property type="entry name" value="PROTEIN CBG26694"/>
    <property type="match status" value="1"/>
</dbReference>
<evidence type="ECO:0000259" key="1">
    <source>
        <dbReference type="PROSITE" id="PS50994"/>
    </source>
</evidence>
<keyword evidence="3" id="KW-1185">Reference proteome</keyword>
<dbReference type="Gene3D" id="1.10.340.70">
    <property type="match status" value="1"/>
</dbReference>
<dbReference type="GO" id="GO:0003676">
    <property type="term" value="F:nucleic acid binding"/>
    <property type="evidence" value="ECO:0007669"/>
    <property type="project" value="InterPro"/>
</dbReference>
<dbReference type="RefSeq" id="XP_002786336.1">
    <property type="nucleotide sequence ID" value="XM_002786290.1"/>
</dbReference>
<dbReference type="PROSITE" id="PS50994">
    <property type="entry name" value="INTEGRASE"/>
    <property type="match status" value="1"/>
</dbReference>
<proteinExistence type="predicted"/>
<dbReference type="OrthoDB" id="115435at2759"/>
<sequence length="1024" mass="115864">MVVIDDIDQYPAKEESWASVMAVQSKELATPSLSQSSKSLTASLKYKKADTGETHTLITLLDTGCTINLLSLQAAREMKLMIEPLSCRRDVTLADGLFHDESNDNVTKTASQCEPFAPVVEYDDHYEVDIPWKDSTRPRFNLAEAKGRFQSLLRHTSSRDIDAVQTELNEMLLMGRIRECDPRDVLGDTIIDLHRNERIVIEGFKKKNFVFQSLKRVSTDGSFNGVSARLLAANIHAQLLDWDTLATEELIEKVQQWYTDIRSKVFSTPRALNLSTLYIFCDSSNAAWCSQVDCPLISTEVGPLYVLRSVAGVYGPHCRWSIPKKELYSLWRSVRLCGDVLKYVDNVRIPISSIIFYTDSAITLWRLKRPKLDDDLSRLEKKWVKDIRSVCSKLFGKGLGDAATRAKIDSTTVVLAEVARKWALGSSLVIFDPAVSALPSKQCVDDLSGLQCMTIITDSTNGSEPSTPQPVISESDQHVDWAELARTNQNSSSFLTALREFLLHRKVPDGCSIPHRVLNDASKFHTVEDGILYRCVRSTSEGQPLHQVVLDPKVDDEAMINRLIDHYHNTTTHLGAEAIARTIKMEYYWPRINCFVRNRLRTCDPCQRVHASVAWRKTVGSLRMKSTIPGQVLGLDHVVNLPTGDGNFHHVLSLVCAATGFTWFRATKTTRSIETTKILDSIFSDASFPICLVVDGGFNSTNFREWCTTRHIMVATLPPHHRSYGGWLERCHLHLRQYFATKHASGEEVKEWPSWLGDLQLVHNLTVFPGLDFGPADLFYGRRLLRPWRTTSSSTETNEDVLQGVRQLLCPEEESFLEDLYRCRCEETRLRFEEYKRFWEDVKEVQQVRLSRRVNNHSLKSPEFPVGSKCLVYCPESNQSKHSLKFAGPFEIEEVVSDSLRKIKSAGQGGHGNKDISPLQSVHNLYPYYTRDDDEIQCWVQCDLCDRFSAVTTRFSCRLAGLTCRVAMSPNGERRNVSQGGQLESYGLSKHKGAPKLIKLEHYVGNSTDLMCQDSPSRTLTLVE</sequence>
<dbReference type="GeneID" id="9048613"/>
<dbReference type="GO" id="GO:0015074">
    <property type="term" value="P:DNA integration"/>
    <property type="evidence" value="ECO:0007669"/>
    <property type="project" value="InterPro"/>
</dbReference>
<dbReference type="InParanoid" id="C5KBL2"/>
<accession>C5KBL2</accession>
<dbReference type="InterPro" id="IPR050951">
    <property type="entry name" value="Retrovirus_Pol_polyprotein"/>
</dbReference>
<evidence type="ECO:0000313" key="2">
    <source>
        <dbReference type="EMBL" id="EER18132.1"/>
    </source>
</evidence>